<accession>A0A6C0IAZ1</accession>
<feature type="transmembrane region" description="Helical" evidence="2">
    <location>
        <begin position="6"/>
        <end position="24"/>
    </location>
</feature>
<evidence type="ECO:0000256" key="1">
    <source>
        <dbReference type="SAM" id="MobiDB-lite"/>
    </source>
</evidence>
<keyword evidence="2" id="KW-0472">Membrane</keyword>
<evidence type="ECO:0000313" key="3">
    <source>
        <dbReference type="EMBL" id="QHT89972.1"/>
    </source>
</evidence>
<reference evidence="3" key="1">
    <citation type="journal article" date="2020" name="Nature">
        <title>Giant virus diversity and host interactions through global metagenomics.</title>
        <authorList>
            <person name="Schulz F."/>
            <person name="Roux S."/>
            <person name="Paez-Espino D."/>
            <person name="Jungbluth S."/>
            <person name="Walsh D.A."/>
            <person name="Denef V.J."/>
            <person name="McMahon K.D."/>
            <person name="Konstantinidis K.T."/>
            <person name="Eloe-Fadrosh E.A."/>
            <person name="Kyrpides N.C."/>
            <person name="Woyke T."/>
        </authorList>
    </citation>
    <scope>NUCLEOTIDE SEQUENCE</scope>
    <source>
        <strain evidence="3">GVMAG-M-3300023184-62</strain>
    </source>
</reference>
<feature type="region of interest" description="Disordered" evidence="1">
    <location>
        <begin position="34"/>
        <end position="54"/>
    </location>
</feature>
<evidence type="ECO:0000256" key="2">
    <source>
        <dbReference type="SAM" id="Phobius"/>
    </source>
</evidence>
<dbReference type="AlphaFoldDB" id="A0A6C0IAZ1"/>
<organism evidence="3">
    <name type="scientific">viral metagenome</name>
    <dbReference type="NCBI Taxonomy" id="1070528"/>
    <lineage>
        <taxon>unclassified sequences</taxon>
        <taxon>metagenomes</taxon>
        <taxon>organismal metagenomes</taxon>
    </lineage>
</organism>
<sequence length="310" mass="34866">MKLTKFLYGLAGIFLAVLVYYAIWKLVMGARRKSEGFDDGPASARTEVAPAGKKQDTKHLFDKGDLPNMVLDTSAQVERPYLTNPINSLDDYEYNLVFQNEGERDLSDTQKNVLTAQYPFDWSKYPPSAAQFQAGASQMYQAKPTDPIPTDTYKAIEGASLAPPDMEATEAEERKILSTYAPKHAGDLTTYNVEDARELIHKVYDSRGLIPEIVEKPNNVYEVNYTREKDEKIVYEDDPPALGAMGQTYSNPNSFEANVRVPSAATDTAAGLDPFYEPRTSMRTSKNDYTKWTPGLERMFAPTYEKTTWN</sequence>
<dbReference type="EMBL" id="MN740152">
    <property type="protein sequence ID" value="QHT89972.1"/>
    <property type="molecule type" value="Genomic_DNA"/>
</dbReference>
<protein>
    <submittedName>
        <fullName evidence="3">Uncharacterized protein</fullName>
    </submittedName>
</protein>
<name>A0A6C0IAZ1_9ZZZZ</name>
<keyword evidence="2" id="KW-1133">Transmembrane helix</keyword>
<keyword evidence="2" id="KW-0812">Transmembrane</keyword>
<proteinExistence type="predicted"/>